<dbReference type="Proteomes" id="UP000190285">
    <property type="component" value="Unassembled WGS sequence"/>
</dbReference>
<dbReference type="GO" id="GO:0016747">
    <property type="term" value="F:acyltransferase activity, transferring groups other than amino-acyl groups"/>
    <property type="evidence" value="ECO:0007669"/>
    <property type="project" value="InterPro"/>
</dbReference>
<protein>
    <submittedName>
        <fullName evidence="2">ElaA protein</fullName>
    </submittedName>
</protein>
<reference evidence="2 3" key="1">
    <citation type="submission" date="2017-02" db="EMBL/GenBank/DDBJ databases">
        <authorList>
            <person name="Peterson S.W."/>
        </authorList>
    </citation>
    <scope>NUCLEOTIDE SEQUENCE [LARGE SCALE GENOMIC DNA]</scope>
    <source>
        <strain evidence="2 3">M1</strain>
    </source>
</reference>
<dbReference type="OrthoDB" id="9796171at2"/>
<accession>A0A1T5M9H5</accession>
<dbReference type="AlphaFoldDB" id="A0A1T5M9H5"/>
<feature type="domain" description="N-acetyltransferase" evidence="1">
    <location>
        <begin position="6"/>
        <end position="147"/>
    </location>
</feature>
<dbReference type="InterPro" id="IPR016181">
    <property type="entry name" value="Acyl_CoA_acyltransferase"/>
</dbReference>
<dbReference type="CDD" id="cd04301">
    <property type="entry name" value="NAT_SF"/>
    <property type="match status" value="1"/>
</dbReference>
<evidence type="ECO:0000313" key="2">
    <source>
        <dbReference type="EMBL" id="SKC84886.1"/>
    </source>
</evidence>
<dbReference type="STRING" id="36842.SAMN02194393_04281"/>
<dbReference type="PROSITE" id="PS51186">
    <property type="entry name" value="GNAT"/>
    <property type="match status" value="1"/>
</dbReference>
<dbReference type="RefSeq" id="WP_079494481.1">
    <property type="nucleotide sequence ID" value="NZ_FUZT01000012.1"/>
</dbReference>
<dbReference type="Gene3D" id="3.40.630.30">
    <property type="match status" value="1"/>
</dbReference>
<sequence>MNWKIKKFQELNKDEIYEILKTRNEVFVIEQRCFYQECDDKDKNAYHLFAEENGKIIAYLRILEKGASYDEISIGRVLVSRDYRQKGLAKQMMLKAIEFIENELKEQSIRISAQEYLMDFYKSLGFEKVSDLYLEDGIPHLEMFYTK</sequence>
<proteinExistence type="predicted"/>
<dbReference type="SUPFAM" id="SSF55729">
    <property type="entry name" value="Acyl-CoA N-acyltransferases (Nat)"/>
    <property type="match status" value="1"/>
</dbReference>
<keyword evidence="3" id="KW-1185">Reference proteome</keyword>
<evidence type="ECO:0000259" key="1">
    <source>
        <dbReference type="PROSITE" id="PS51186"/>
    </source>
</evidence>
<evidence type="ECO:0000313" key="3">
    <source>
        <dbReference type="Proteomes" id="UP000190285"/>
    </source>
</evidence>
<dbReference type="Pfam" id="PF13673">
    <property type="entry name" value="Acetyltransf_10"/>
    <property type="match status" value="1"/>
</dbReference>
<name>A0A1T5M9H5_9FIRM</name>
<gene>
    <name evidence="2" type="ORF">SAMN02194393_04281</name>
</gene>
<dbReference type="EMBL" id="FUZT01000012">
    <property type="protein sequence ID" value="SKC84886.1"/>
    <property type="molecule type" value="Genomic_DNA"/>
</dbReference>
<organism evidence="2 3">
    <name type="scientific">Maledivibacter halophilus</name>
    <dbReference type="NCBI Taxonomy" id="36842"/>
    <lineage>
        <taxon>Bacteria</taxon>
        <taxon>Bacillati</taxon>
        <taxon>Bacillota</taxon>
        <taxon>Clostridia</taxon>
        <taxon>Peptostreptococcales</taxon>
        <taxon>Caminicellaceae</taxon>
        <taxon>Maledivibacter</taxon>
    </lineage>
</organism>
<dbReference type="InterPro" id="IPR000182">
    <property type="entry name" value="GNAT_dom"/>
</dbReference>